<dbReference type="Pfam" id="PF00067">
    <property type="entry name" value="p450"/>
    <property type="match status" value="1"/>
</dbReference>
<dbReference type="InterPro" id="IPR001128">
    <property type="entry name" value="Cyt_P450"/>
</dbReference>
<keyword evidence="2 7" id="KW-0349">Heme</keyword>
<keyword evidence="11" id="KW-1185">Reference proteome</keyword>
<dbReference type="PROSITE" id="PS00086">
    <property type="entry name" value="CYTOCHROME_P450"/>
    <property type="match status" value="1"/>
</dbReference>
<evidence type="ECO:0000256" key="8">
    <source>
        <dbReference type="RuleBase" id="RU000461"/>
    </source>
</evidence>
<accession>A0A1Q3E8I7</accession>
<dbReference type="InterPro" id="IPR036396">
    <property type="entry name" value="Cyt_P450_sf"/>
</dbReference>
<dbReference type="GO" id="GO:0016705">
    <property type="term" value="F:oxidoreductase activity, acting on paired donors, with incorporation or reduction of molecular oxygen"/>
    <property type="evidence" value="ECO:0007669"/>
    <property type="project" value="InterPro"/>
</dbReference>
<evidence type="ECO:0000256" key="5">
    <source>
        <dbReference type="ARBA" id="ARBA00023004"/>
    </source>
</evidence>
<name>A0A1Q3E8I7_LENED</name>
<evidence type="ECO:0000313" key="10">
    <source>
        <dbReference type="EMBL" id="GAW03540.1"/>
    </source>
</evidence>
<dbReference type="GO" id="GO:0005506">
    <property type="term" value="F:iron ion binding"/>
    <property type="evidence" value="ECO:0007669"/>
    <property type="project" value="InterPro"/>
</dbReference>
<gene>
    <name evidence="10" type="ORF">LENED_005272</name>
</gene>
<dbReference type="STRING" id="5353.A0A1Q3E8I7"/>
<evidence type="ECO:0000256" key="3">
    <source>
        <dbReference type="ARBA" id="ARBA00022723"/>
    </source>
</evidence>
<evidence type="ECO:0000256" key="2">
    <source>
        <dbReference type="ARBA" id="ARBA00022617"/>
    </source>
</evidence>
<dbReference type="PANTHER" id="PTHR24291:SF50">
    <property type="entry name" value="BIFUNCTIONAL ALBAFLAVENONE MONOOXYGENASE_TERPENE SYNTHASE"/>
    <property type="match status" value="1"/>
</dbReference>
<dbReference type="InterPro" id="IPR017972">
    <property type="entry name" value="Cyt_P450_CS"/>
</dbReference>
<dbReference type="PRINTS" id="PR00463">
    <property type="entry name" value="EP450I"/>
</dbReference>
<dbReference type="PANTHER" id="PTHR24291">
    <property type="entry name" value="CYTOCHROME P450 FAMILY 4"/>
    <property type="match status" value="1"/>
</dbReference>
<dbReference type="GO" id="GO:0020037">
    <property type="term" value="F:heme binding"/>
    <property type="evidence" value="ECO:0007669"/>
    <property type="project" value="InterPro"/>
</dbReference>
<dbReference type="Gene3D" id="1.10.630.10">
    <property type="entry name" value="Cytochrome P450"/>
    <property type="match status" value="1"/>
</dbReference>
<keyword evidence="3 7" id="KW-0479">Metal-binding</keyword>
<evidence type="ECO:0000256" key="1">
    <source>
        <dbReference type="ARBA" id="ARBA00010617"/>
    </source>
</evidence>
<dbReference type="PRINTS" id="PR00385">
    <property type="entry name" value="P450"/>
</dbReference>
<dbReference type="Proteomes" id="UP000188533">
    <property type="component" value="Unassembled WGS sequence"/>
</dbReference>
<protein>
    <submittedName>
        <fullName evidence="10">Cytochrome p450</fullName>
    </submittedName>
</protein>
<evidence type="ECO:0000313" key="11">
    <source>
        <dbReference type="Proteomes" id="UP000188533"/>
    </source>
</evidence>
<proteinExistence type="inferred from homology"/>
<dbReference type="InterPro" id="IPR050196">
    <property type="entry name" value="Cytochrome_P450_Monoox"/>
</dbReference>
<dbReference type="SUPFAM" id="SSF48264">
    <property type="entry name" value="Cytochrome P450"/>
    <property type="match status" value="1"/>
</dbReference>
<evidence type="ECO:0000256" key="9">
    <source>
        <dbReference type="SAM" id="MobiDB-lite"/>
    </source>
</evidence>
<evidence type="ECO:0000256" key="6">
    <source>
        <dbReference type="ARBA" id="ARBA00023033"/>
    </source>
</evidence>
<reference evidence="10 11" key="1">
    <citation type="submission" date="2016-08" db="EMBL/GenBank/DDBJ databases">
        <authorList>
            <consortium name="Lentinula edodes genome sequencing consortium"/>
            <person name="Sakamoto Y."/>
            <person name="Nakade K."/>
            <person name="Sato S."/>
            <person name="Yoshida Y."/>
            <person name="Miyazaki K."/>
            <person name="Natsume S."/>
            <person name="Konno N."/>
        </authorList>
    </citation>
    <scope>NUCLEOTIDE SEQUENCE [LARGE SCALE GENOMIC DNA]</scope>
    <source>
        <strain evidence="10 11">NBRC 111202</strain>
    </source>
</reference>
<dbReference type="AlphaFoldDB" id="A0A1Q3E8I7"/>
<feature type="binding site" description="axial binding residue" evidence="7">
    <location>
        <position position="455"/>
    </location>
    <ligand>
        <name>heme</name>
        <dbReference type="ChEBI" id="CHEBI:30413"/>
    </ligand>
    <ligandPart>
        <name>Fe</name>
        <dbReference type="ChEBI" id="CHEBI:18248"/>
    </ligandPart>
</feature>
<comment type="caution">
    <text evidence="10">The sequence shown here is derived from an EMBL/GenBank/DDBJ whole genome shotgun (WGS) entry which is preliminary data.</text>
</comment>
<keyword evidence="6 8" id="KW-0503">Monooxygenase</keyword>
<feature type="region of interest" description="Disordered" evidence="9">
    <location>
        <begin position="1"/>
        <end position="22"/>
    </location>
</feature>
<organism evidence="10 11">
    <name type="scientific">Lentinula edodes</name>
    <name type="common">Shiitake mushroom</name>
    <name type="synonym">Lentinus edodes</name>
    <dbReference type="NCBI Taxonomy" id="5353"/>
    <lineage>
        <taxon>Eukaryota</taxon>
        <taxon>Fungi</taxon>
        <taxon>Dikarya</taxon>
        <taxon>Basidiomycota</taxon>
        <taxon>Agaricomycotina</taxon>
        <taxon>Agaricomycetes</taxon>
        <taxon>Agaricomycetidae</taxon>
        <taxon>Agaricales</taxon>
        <taxon>Marasmiineae</taxon>
        <taxon>Omphalotaceae</taxon>
        <taxon>Lentinula</taxon>
    </lineage>
</organism>
<keyword evidence="4 8" id="KW-0560">Oxidoreductase</keyword>
<reference evidence="10 11" key="2">
    <citation type="submission" date="2017-02" db="EMBL/GenBank/DDBJ databases">
        <title>A genome survey and senescence transcriptome analysis in Lentinula edodes.</title>
        <authorList>
            <person name="Sakamoto Y."/>
            <person name="Nakade K."/>
            <person name="Sato S."/>
            <person name="Yoshida Y."/>
            <person name="Miyazaki K."/>
            <person name="Natsume S."/>
            <person name="Konno N."/>
        </authorList>
    </citation>
    <scope>NUCLEOTIDE SEQUENCE [LARGE SCALE GENOMIC DNA]</scope>
    <source>
        <strain evidence="10 11">NBRC 111202</strain>
    </source>
</reference>
<evidence type="ECO:0000256" key="7">
    <source>
        <dbReference type="PIRSR" id="PIRSR602401-1"/>
    </source>
</evidence>
<evidence type="ECO:0000256" key="4">
    <source>
        <dbReference type="ARBA" id="ARBA00023002"/>
    </source>
</evidence>
<dbReference type="InterPro" id="IPR002401">
    <property type="entry name" value="Cyt_P450_E_grp-I"/>
</dbReference>
<comment type="cofactor">
    <cofactor evidence="7">
        <name>heme</name>
        <dbReference type="ChEBI" id="CHEBI:30413"/>
    </cofactor>
</comment>
<keyword evidence="5 7" id="KW-0408">Iron</keyword>
<dbReference type="GO" id="GO:0004497">
    <property type="term" value="F:monooxygenase activity"/>
    <property type="evidence" value="ECO:0007669"/>
    <property type="project" value="UniProtKB-KW"/>
</dbReference>
<sequence>MLNASGHSSEHCEISSPNPRNISDRKLQAVNHLPGPRPPFSPLGLPGVLFPTSWWNTSQDVHWARRSKLYTSNESVSIVPFLIGEPLIWTSNLNVARQIASGGNRTGFFKPRWSARALLLWGMNLFAAEGDTWRKHRRVMGPAFNNELYRLVWTQTMKTYRDMVTSEKWEGKASVSVPVIQELTFKLALLVLGTCAFGFSFRWDEPPRTSSGNLSIQETIRTVADSYMLRVFAPKWVLRIPLKIIQQSNAAYEAMALFMKEQVGVRKQEIQENTRKDAFSLLVKANEQEESKYQLSDDELIGNVYIMLFAGHETTAHTLAATLGFLALNQDVQDEVFEQIKEVVGYGRDPEIEDYHNLNKVLAAFFEALRLFPSGHLMIREASEDTVLQIPNPRGQEGTMPFMIPKGQVVVVDMVGVQYNPRYYDDPASYKPSRWHGINNDSEDFTAFSVGPRACIGRKFATTEAVCFLSMLLRDWKVIPKLNVGETEEDWRARVLDAKLVLTLGVRDVPLIFVPRKSSIGVALKSSYHNRGFGFAAMSTVFYY</sequence>
<dbReference type="EMBL" id="BDGU01000149">
    <property type="protein sequence ID" value="GAW03540.1"/>
    <property type="molecule type" value="Genomic_DNA"/>
</dbReference>
<comment type="similarity">
    <text evidence="1 8">Belongs to the cytochrome P450 family.</text>
</comment>